<evidence type="ECO:0000313" key="2">
    <source>
        <dbReference type="EMBL" id="QDE37004.1"/>
    </source>
</evidence>
<feature type="region of interest" description="Disordered" evidence="1">
    <location>
        <begin position="46"/>
        <end position="72"/>
    </location>
</feature>
<reference evidence="2 3" key="1">
    <citation type="journal article" date="2020" name="Data Brief">
        <title>Data of de novo genome assembly of the Chlamydia psittaci strain isolated from the livestock in Volga Region, Russian Federation.</title>
        <authorList>
            <person name="Feodorova V.A."/>
            <person name="Zaitsev S.S."/>
            <person name="Khizhnyakova M.A."/>
            <person name="Saltykov Y.V."/>
            <person name="Evstifeev V.V."/>
            <person name="Khusainov F.M."/>
            <person name="Yakovlev S.I."/>
            <person name="Larionova O.S."/>
            <person name="Motin V.L."/>
        </authorList>
    </citation>
    <scope>NUCLEOTIDE SEQUENCE [LARGE SCALE GENOMIC DNA]</scope>
    <source>
        <strain evidence="2 3">Rostinovo-70</strain>
    </source>
</reference>
<evidence type="ECO:0000313" key="3">
    <source>
        <dbReference type="Proteomes" id="UP000320536"/>
    </source>
</evidence>
<dbReference type="EMBL" id="CP041038">
    <property type="protein sequence ID" value="QDE37004.1"/>
    <property type="molecule type" value="Genomic_DNA"/>
</dbReference>
<dbReference type="RefSeq" id="WP_014943979.1">
    <property type="nucleotide sequence ID" value="NZ_CP041038.1"/>
</dbReference>
<keyword evidence="3" id="KW-1185">Reference proteome</keyword>
<dbReference type="Proteomes" id="UP000320536">
    <property type="component" value="Chromosome"/>
</dbReference>
<sequence length="72" mass="7809">MIGLTRSNKEIKLFQSEKSNLIARIDRLHAHLDQLQEQLAMSASSSIGDTALSEADSSEVSATDDYVGGSRN</sequence>
<evidence type="ECO:0000256" key="1">
    <source>
        <dbReference type="SAM" id="MobiDB-lite"/>
    </source>
</evidence>
<organism evidence="2 3">
    <name type="scientific">Chlamydophila parapsittaci</name>
    <dbReference type="NCBI Taxonomy" id="344886"/>
    <lineage>
        <taxon>Bacteria</taxon>
        <taxon>Pseudomonadati</taxon>
        <taxon>Chlamydiota</taxon>
        <taxon>Chlamydiia</taxon>
        <taxon>Chlamydiales</taxon>
        <taxon>Chlamydiaceae</taxon>
        <taxon>Chlamydia/Chlamydophila group</taxon>
        <taxon>Chlamydia</taxon>
    </lineage>
</organism>
<protein>
    <recommendedName>
        <fullName evidence="4">TMH-family membrane domain protein</fullName>
    </recommendedName>
</protein>
<gene>
    <name evidence="2" type="ORF">FI836_01570</name>
</gene>
<accession>A0ABX5VXM8</accession>
<name>A0ABX5VXM8_9CHLA</name>
<evidence type="ECO:0008006" key="4">
    <source>
        <dbReference type="Google" id="ProtNLM"/>
    </source>
</evidence>
<proteinExistence type="predicted"/>